<dbReference type="AlphaFoldDB" id="W4LK29"/>
<name>W4LK29_ENTF1</name>
<evidence type="ECO:0000313" key="1">
    <source>
        <dbReference type="EMBL" id="ETW98312.1"/>
    </source>
</evidence>
<gene>
    <name evidence="1" type="ORF">ETSY1_19260</name>
</gene>
<reference evidence="1 2" key="1">
    <citation type="journal article" date="2014" name="Nature">
        <title>An environmental bacterial taxon with a large and distinct metabolic repertoire.</title>
        <authorList>
            <person name="Wilson M.C."/>
            <person name="Mori T."/>
            <person name="Ruckert C."/>
            <person name="Uria A.R."/>
            <person name="Helf M.J."/>
            <person name="Takada K."/>
            <person name="Gernert C."/>
            <person name="Steffens U.A."/>
            <person name="Heycke N."/>
            <person name="Schmitt S."/>
            <person name="Rinke C."/>
            <person name="Helfrich E.J."/>
            <person name="Brachmann A.O."/>
            <person name="Gurgui C."/>
            <person name="Wakimoto T."/>
            <person name="Kracht M."/>
            <person name="Crusemann M."/>
            <person name="Hentschel U."/>
            <person name="Abe I."/>
            <person name="Matsunaga S."/>
            <person name="Kalinowski J."/>
            <person name="Takeyama H."/>
            <person name="Piel J."/>
        </authorList>
    </citation>
    <scope>NUCLEOTIDE SEQUENCE [LARGE SCALE GENOMIC DNA]</scope>
    <source>
        <strain evidence="2">TSY1</strain>
    </source>
</reference>
<dbReference type="HOGENOM" id="CLU_1080470_0_0_7"/>
<dbReference type="Proteomes" id="UP000019141">
    <property type="component" value="Unassembled WGS sequence"/>
</dbReference>
<dbReference type="EMBL" id="AZHW01000565">
    <property type="protein sequence ID" value="ETW98312.1"/>
    <property type="molecule type" value="Genomic_DNA"/>
</dbReference>
<evidence type="ECO:0000313" key="2">
    <source>
        <dbReference type="Proteomes" id="UP000019141"/>
    </source>
</evidence>
<proteinExistence type="predicted"/>
<organism evidence="1 2">
    <name type="scientific">Entotheonella factor</name>
    <dbReference type="NCBI Taxonomy" id="1429438"/>
    <lineage>
        <taxon>Bacteria</taxon>
        <taxon>Pseudomonadati</taxon>
        <taxon>Nitrospinota/Tectimicrobiota group</taxon>
        <taxon>Candidatus Tectimicrobiota</taxon>
        <taxon>Candidatus Entotheonellia</taxon>
        <taxon>Candidatus Entotheonellales</taxon>
        <taxon>Candidatus Entotheonellaceae</taxon>
        <taxon>Candidatus Entotheonella</taxon>
    </lineage>
</organism>
<accession>W4LK29</accession>
<protein>
    <submittedName>
        <fullName evidence="1">Uncharacterized protein</fullName>
    </submittedName>
</protein>
<keyword evidence="2" id="KW-1185">Reference proteome</keyword>
<sequence length="257" mass="28686">MSDVLRRNQQTVQAQLGEHLAQLDLKGDRRIVVDGSLTPSWNTLFNTLLDYWEQGDEESLCAWASRNAREGFEAGESASEMLHVLHHVTSSLRTSLATYFWRQRPFLEALDHLEEGMELLRRQYVETYDALSQAQQQQFQEGVLGIIKADTPEEMSKRIVTAAQALSEARYVALHVTVEAAAISPFFAQDGVDAEVVTGDVPPAWCEGLAVHLNREQAVRFDDPSSLSRALTLDDAWDGGYLGVSLRSIRGVVGHLF</sequence>
<comment type="caution">
    <text evidence="1">The sequence shown here is derived from an EMBL/GenBank/DDBJ whole genome shotgun (WGS) entry which is preliminary data.</text>
</comment>